<dbReference type="PANTHER" id="PTHR32546">
    <property type="entry name" value="G-PROTEIN COUPLED RECEPTOR 158-RELATED"/>
    <property type="match status" value="1"/>
</dbReference>
<keyword evidence="8" id="KW-0812">Transmembrane</keyword>
<organism evidence="9 10">
    <name type="scientific">Dryococelus australis</name>
    <dbReference type="NCBI Taxonomy" id="614101"/>
    <lineage>
        <taxon>Eukaryota</taxon>
        <taxon>Metazoa</taxon>
        <taxon>Ecdysozoa</taxon>
        <taxon>Arthropoda</taxon>
        <taxon>Hexapoda</taxon>
        <taxon>Insecta</taxon>
        <taxon>Pterygota</taxon>
        <taxon>Neoptera</taxon>
        <taxon>Polyneoptera</taxon>
        <taxon>Phasmatodea</taxon>
        <taxon>Verophasmatodea</taxon>
        <taxon>Anareolatae</taxon>
        <taxon>Phasmatidae</taxon>
        <taxon>Eurycanthinae</taxon>
        <taxon>Dryococelus</taxon>
    </lineage>
</organism>
<proteinExistence type="inferred from homology"/>
<name>A0ABQ9GUJ0_9NEOP</name>
<evidence type="ECO:0000256" key="4">
    <source>
        <dbReference type="ARBA" id="ARBA00023040"/>
    </source>
</evidence>
<evidence type="ECO:0000256" key="1">
    <source>
        <dbReference type="ARBA" id="ARBA00004651"/>
    </source>
</evidence>
<keyword evidence="3" id="KW-1003">Cell membrane</keyword>
<accession>A0ABQ9GUJ0</accession>
<evidence type="ECO:0008006" key="11">
    <source>
        <dbReference type="Google" id="ProtNLM"/>
    </source>
</evidence>
<protein>
    <recommendedName>
        <fullName evidence="11">G-protein coupled receptors family 3 profile domain-containing protein</fullName>
    </recommendedName>
</protein>
<evidence type="ECO:0000256" key="3">
    <source>
        <dbReference type="ARBA" id="ARBA00022475"/>
    </source>
</evidence>
<keyword evidence="8" id="KW-0472">Membrane</keyword>
<feature type="transmembrane region" description="Helical" evidence="8">
    <location>
        <begin position="23"/>
        <end position="43"/>
    </location>
</feature>
<comment type="subcellular location">
    <subcellularLocation>
        <location evidence="1">Cell membrane</location>
        <topology evidence="1">Multi-pass membrane protein</topology>
    </subcellularLocation>
</comment>
<keyword evidence="7" id="KW-0807">Transducer</keyword>
<comment type="similarity">
    <text evidence="2">Belongs to the G-protein coupled receptor 3 family.</text>
</comment>
<keyword evidence="4" id="KW-0297">G-protein coupled receptor</keyword>
<reference evidence="9 10" key="1">
    <citation type="submission" date="2023-02" db="EMBL/GenBank/DDBJ databases">
        <title>LHISI_Scaffold_Assembly.</title>
        <authorList>
            <person name="Stuart O.P."/>
            <person name="Cleave R."/>
            <person name="Magrath M.J.L."/>
            <person name="Mikheyev A.S."/>
        </authorList>
    </citation>
    <scope>NUCLEOTIDE SEQUENCE [LARGE SCALE GENOMIC DNA]</scope>
    <source>
        <strain evidence="9">Daus_M_001</strain>
        <tissue evidence="9">Leg muscle</tissue>
    </source>
</reference>
<evidence type="ECO:0000256" key="6">
    <source>
        <dbReference type="ARBA" id="ARBA00023180"/>
    </source>
</evidence>
<keyword evidence="5" id="KW-0675">Receptor</keyword>
<sequence length="92" mass="10855">MHRVSLTYRVKSAHKVKLTDKQLLQWMFPILLVMLIYLGTWTLSAPPTAEVIRDESDLKFNQCVYNWWDHSLAIGEYCMWPACATLYLYLTI</sequence>
<dbReference type="PANTHER" id="PTHR32546:SF16">
    <property type="entry name" value="G-PROTEIN COUPLED RECEPTOR CG31760-RELATED"/>
    <property type="match status" value="1"/>
</dbReference>
<evidence type="ECO:0000256" key="8">
    <source>
        <dbReference type="SAM" id="Phobius"/>
    </source>
</evidence>
<comment type="caution">
    <text evidence="9">The sequence shown here is derived from an EMBL/GenBank/DDBJ whole genome shotgun (WGS) entry which is preliminary data.</text>
</comment>
<keyword evidence="8" id="KW-1133">Transmembrane helix</keyword>
<dbReference type="EMBL" id="JARBHB010000009">
    <property type="protein sequence ID" value="KAJ8875698.1"/>
    <property type="molecule type" value="Genomic_DNA"/>
</dbReference>
<gene>
    <name evidence="9" type="ORF">PR048_023597</name>
</gene>
<dbReference type="InterPro" id="IPR043458">
    <property type="entry name" value="GPR158/179"/>
</dbReference>
<evidence type="ECO:0000256" key="7">
    <source>
        <dbReference type="ARBA" id="ARBA00023224"/>
    </source>
</evidence>
<keyword evidence="6" id="KW-0325">Glycoprotein</keyword>
<dbReference type="Proteomes" id="UP001159363">
    <property type="component" value="Chromosome 8"/>
</dbReference>
<evidence type="ECO:0000313" key="9">
    <source>
        <dbReference type="EMBL" id="KAJ8875698.1"/>
    </source>
</evidence>
<evidence type="ECO:0000313" key="10">
    <source>
        <dbReference type="Proteomes" id="UP001159363"/>
    </source>
</evidence>
<evidence type="ECO:0000256" key="2">
    <source>
        <dbReference type="ARBA" id="ARBA00007242"/>
    </source>
</evidence>
<keyword evidence="10" id="KW-1185">Reference proteome</keyword>
<evidence type="ECO:0000256" key="5">
    <source>
        <dbReference type="ARBA" id="ARBA00023170"/>
    </source>
</evidence>